<dbReference type="EMBL" id="AP027734">
    <property type="protein sequence ID" value="BDZ53389.1"/>
    <property type="molecule type" value="Genomic_DNA"/>
</dbReference>
<name>A0ABN6Y7W0_9MICO</name>
<evidence type="ECO:0000313" key="3">
    <source>
        <dbReference type="Proteomes" id="UP001321477"/>
    </source>
</evidence>
<sequence>MPRRAAASFWLPPSRTRSTASHPGGAPGPDQQQQAHERLDLGGFERRGSGRGRGGCRVRRRVHRAGRLARAQREPRVGALGRLHGVARGEERGAAGESHRVGERLADLADAETDAPVAVAREVEYHVDRALGVGGEQLQFVAGGLVDGQSEAVAEPALQAVARGCGSVDVGPAVDLVGGDDVHGTRSSLKGSTFDRHDQV</sequence>
<proteinExistence type="predicted"/>
<evidence type="ECO:0000256" key="1">
    <source>
        <dbReference type="SAM" id="MobiDB-lite"/>
    </source>
</evidence>
<keyword evidence="3" id="KW-1185">Reference proteome</keyword>
<gene>
    <name evidence="2" type="ORF">GCM10025870_04620</name>
</gene>
<feature type="region of interest" description="Disordered" evidence="1">
    <location>
        <begin position="1"/>
        <end position="56"/>
    </location>
</feature>
<evidence type="ECO:0000313" key="2">
    <source>
        <dbReference type="EMBL" id="BDZ53389.1"/>
    </source>
</evidence>
<dbReference type="Proteomes" id="UP001321477">
    <property type="component" value="Chromosome"/>
</dbReference>
<protein>
    <submittedName>
        <fullName evidence="2">Uncharacterized protein</fullName>
    </submittedName>
</protein>
<reference evidence="3" key="1">
    <citation type="journal article" date="2019" name="Int. J. Syst. Evol. Microbiol.">
        <title>The Global Catalogue of Microorganisms (GCM) 10K type strain sequencing project: providing services to taxonomists for standard genome sequencing and annotation.</title>
        <authorList>
            <consortium name="The Broad Institute Genomics Platform"/>
            <consortium name="The Broad Institute Genome Sequencing Center for Infectious Disease"/>
            <person name="Wu L."/>
            <person name="Ma J."/>
        </authorList>
    </citation>
    <scope>NUCLEOTIDE SEQUENCE [LARGE SCALE GENOMIC DNA]</scope>
    <source>
        <strain evidence="3">NBRC 109019</strain>
    </source>
</reference>
<organism evidence="2 3">
    <name type="scientific">Agromyces marinus</name>
    <dbReference type="NCBI Taxonomy" id="1389020"/>
    <lineage>
        <taxon>Bacteria</taxon>
        <taxon>Bacillati</taxon>
        <taxon>Actinomycetota</taxon>
        <taxon>Actinomycetes</taxon>
        <taxon>Micrococcales</taxon>
        <taxon>Microbacteriaceae</taxon>
        <taxon>Agromyces</taxon>
    </lineage>
</organism>
<feature type="compositionally biased region" description="Basic and acidic residues" evidence="1">
    <location>
        <begin position="35"/>
        <end position="48"/>
    </location>
</feature>
<accession>A0ABN6Y7W0</accession>